<feature type="domain" description="VanZ-like" evidence="2">
    <location>
        <begin position="76"/>
        <end position="164"/>
    </location>
</feature>
<dbReference type="InterPro" id="IPR006976">
    <property type="entry name" value="VanZ-like"/>
</dbReference>
<dbReference type="InterPro" id="IPR053150">
    <property type="entry name" value="Teicoplanin_resist-assoc"/>
</dbReference>
<feature type="transmembrane region" description="Helical" evidence="1">
    <location>
        <begin position="89"/>
        <end position="106"/>
    </location>
</feature>
<reference evidence="3 4" key="1">
    <citation type="submission" date="2018-10" db="EMBL/GenBank/DDBJ databases">
        <title>Genomic Encyclopedia of Archaeal and Bacterial Type Strains, Phase II (KMG-II): from individual species to whole genera.</title>
        <authorList>
            <person name="Goeker M."/>
        </authorList>
    </citation>
    <scope>NUCLEOTIDE SEQUENCE [LARGE SCALE GENOMIC DNA]</scope>
    <source>
        <strain evidence="3 4">RP-AC37</strain>
    </source>
</reference>
<feature type="transmembrane region" description="Helical" evidence="1">
    <location>
        <begin position="41"/>
        <end position="63"/>
    </location>
</feature>
<dbReference type="PANTHER" id="PTHR36834">
    <property type="entry name" value="MEMBRANE PROTEIN-RELATED"/>
    <property type="match status" value="1"/>
</dbReference>
<dbReference type="EMBL" id="RBWV01000011">
    <property type="protein sequence ID" value="RKS75723.1"/>
    <property type="molecule type" value="Genomic_DNA"/>
</dbReference>
<dbReference type="InParanoid" id="A0A420XR01"/>
<dbReference type="RefSeq" id="WP_121193456.1">
    <property type="nucleotide sequence ID" value="NZ_RBWV01000011.1"/>
</dbReference>
<accession>A0A420XR01</accession>
<keyword evidence="4" id="KW-1185">Reference proteome</keyword>
<sequence>MATPWHELSPWPFVVPLGVLAFAAALWWLQRRAALTVSRAVTAAVACVYGGGVVANTVFPIFIGKPGSGVPWWDQLNLTPLQGTDVKDMLQNVVVFLPFGVLLPLLARVRSVLLVLVGGFLSSLGIELVQLVQSTTGNGGHVADVNDLLANTVGAPGGYAVYRAALLLPRLRRLAEDATWPPTRMALEPRPLR</sequence>
<proteinExistence type="predicted"/>
<dbReference type="PANTHER" id="PTHR36834:SF1">
    <property type="entry name" value="INTEGRAL MEMBRANE PROTEIN"/>
    <property type="match status" value="1"/>
</dbReference>
<dbReference type="Proteomes" id="UP000281955">
    <property type="component" value="Unassembled WGS sequence"/>
</dbReference>
<keyword evidence="1" id="KW-0472">Membrane</keyword>
<protein>
    <submittedName>
        <fullName evidence="3">VanZ like protein</fullName>
    </submittedName>
</protein>
<feature type="transmembrane region" description="Helical" evidence="1">
    <location>
        <begin position="12"/>
        <end position="29"/>
    </location>
</feature>
<keyword evidence="1" id="KW-1133">Transmembrane helix</keyword>
<organism evidence="3 4">
    <name type="scientific">Motilibacter peucedani</name>
    <dbReference type="NCBI Taxonomy" id="598650"/>
    <lineage>
        <taxon>Bacteria</taxon>
        <taxon>Bacillati</taxon>
        <taxon>Actinomycetota</taxon>
        <taxon>Actinomycetes</taxon>
        <taxon>Motilibacterales</taxon>
        <taxon>Motilibacteraceae</taxon>
        <taxon>Motilibacter</taxon>
    </lineage>
</organism>
<dbReference type="OrthoDB" id="3296153at2"/>
<evidence type="ECO:0000259" key="2">
    <source>
        <dbReference type="Pfam" id="PF04892"/>
    </source>
</evidence>
<evidence type="ECO:0000313" key="3">
    <source>
        <dbReference type="EMBL" id="RKS75723.1"/>
    </source>
</evidence>
<dbReference type="Pfam" id="PF04892">
    <property type="entry name" value="VanZ"/>
    <property type="match status" value="1"/>
</dbReference>
<gene>
    <name evidence="3" type="ORF">CLV35_2200</name>
</gene>
<dbReference type="AlphaFoldDB" id="A0A420XR01"/>
<feature type="transmembrane region" description="Helical" evidence="1">
    <location>
        <begin position="113"/>
        <end position="132"/>
    </location>
</feature>
<name>A0A420XR01_9ACTN</name>
<evidence type="ECO:0000256" key="1">
    <source>
        <dbReference type="SAM" id="Phobius"/>
    </source>
</evidence>
<comment type="caution">
    <text evidence="3">The sequence shown here is derived from an EMBL/GenBank/DDBJ whole genome shotgun (WGS) entry which is preliminary data.</text>
</comment>
<evidence type="ECO:0000313" key="4">
    <source>
        <dbReference type="Proteomes" id="UP000281955"/>
    </source>
</evidence>
<keyword evidence="1" id="KW-0812">Transmembrane</keyword>